<dbReference type="GO" id="GO:0005737">
    <property type="term" value="C:cytoplasm"/>
    <property type="evidence" value="ECO:0007669"/>
    <property type="project" value="UniProtKB-SubCell"/>
</dbReference>
<dbReference type="SUPFAM" id="SSF52972">
    <property type="entry name" value="ITPase-like"/>
    <property type="match status" value="1"/>
</dbReference>
<dbReference type="NCBIfam" id="TIGR00172">
    <property type="entry name" value="maf"/>
    <property type="match status" value="1"/>
</dbReference>
<dbReference type="RefSeq" id="WP_147702701.1">
    <property type="nucleotide sequence ID" value="NZ_VDUY01000001.1"/>
</dbReference>
<accession>A0A5C8P4H2</accession>
<dbReference type="PANTHER" id="PTHR43213:SF5">
    <property type="entry name" value="BIFUNCTIONAL DTTP_UTP PYROPHOSPHATASE_METHYLTRANSFERASE PROTEIN-RELATED"/>
    <property type="match status" value="1"/>
</dbReference>
<feature type="site" description="Important for substrate specificity" evidence="4">
    <location>
        <position position="83"/>
    </location>
</feature>
<comment type="caution">
    <text evidence="5">The sequence shown here is derived from an EMBL/GenBank/DDBJ whole genome shotgun (WGS) entry which is preliminary data.</text>
</comment>
<dbReference type="HAMAP" id="MF_00528">
    <property type="entry name" value="Maf"/>
    <property type="match status" value="1"/>
</dbReference>
<evidence type="ECO:0000256" key="4">
    <source>
        <dbReference type="HAMAP-Rule" id="MF_00528"/>
    </source>
</evidence>
<protein>
    <recommendedName>
        <fullName evidence="4">dTTP/UTP pyrophosphatase</fullName>
        <shortName evidence="4">dTTPase/UTPase</shortName>
        <ecNumber evidence="4">3.6.1.9</ecNumber>
    </recommendedName>
    <alternativeName>
        <fullName evidence="4">Nucleoside triphosphate pyrophosphatase</fullName>
    </alternativeName>
    <alternativeName>
        <fullName evidence="4">Nucleotide pyrophosphatase</fullName>
        <shortName evidence="4">Nucleotide PPase</shortName>
    </alternativeName>
</protein>
<comment type="subcellular location">
    <subcellularLocation>
        <location evidence="4">Cytoplasm</location>
    </subcellularLocation>
</comment>
<feature type="active site" description="Proton acceptor" evidence="4">
    <location>
        <position position="82"/>
    </location>
</feature>
<dbReference type="EC" id="3.6.1.9" evidence="4"/>
<gene>
    <name evidence="5" type="ORF">FHP08_02450</name>
</gene>
<dbReference type="InterPro" id="IPR029001">
    <property type="entry name" value="ITPase-like_fam"/>
</dbReference>
<comment type="cofactor">
    <cofactor evidence="1 4">
        <name>a divalent metal cation</name>
        <dbReference type="ChEBI" id="CHEBI:60240"/>
    </cofactor>
</comment>
<keyword evidence="2 4" id="KW-0378">Hydrolase</keyword>
<evidence type="ECO:0000313" key="5">
    <source>
        <dbReference type="EMBL" id="TXL68561.1"/>
    </source>
</evidence>
<dbReference type="GO" id="GO:0009117">
    <property type="term" value="P:nucleotide metabolic process"/>
    <property type="evidence" value="ECO:0007669"/>
    <property type="project" value="UniProtKB-KW"/>
</dbReference>
<dbReference type="GO" id="GO:0036218">
    <property type="term" value="F:dTTP diphosphatase activity"/>
    <property type="evidence" value="ECO:0007669"/>
    <property type="project" value="RHEA"/>
</dbReference>
<keyword evidence="3 4" id="KW-0546">Nucleotide metabolism</keyword>
<reference evidence="5 6" key="1">
    <citation type="submission" date="2019-06" db="EMBL/GenBank/DDBJ databases">
        <title>Quisquiliibacterium sp. nov., isolated from a maize field.</title>
        <authorList>
            <person name="Lin S.-Y."/>
            <person name="Tsai C.-F."/>
            <person name="Young C.-C."/>
        </authorList>
    </citation>
    <scope>NUCLEOTIDE SEQUENCE [LARGE SCALE GENOMIC DNA]</scope>
    <source>
        <strain evidence="5 6">CC-CFT501</strain>
    </source>
</reference>
<name>A0A5C8P4H2_9BURK</name>
<proteinExistence type="inferred from homology"/>
<dbReference type="Proteomes" id="UP000321548">
    <property type="component" value="Unassembled WGS sequence"/>
</dbReference>
<dbReference type="Pfam" id="PF02545">
    <property type="entry name" value="Maf"/>
    <property type="match status" value="1"/>
</dbReference>
<keyword evidence="6" id="KW-1185">Reference proteome</keyword>
<feature type="site" description="Important for substrate specificity" evidence="4">
    <location>
        <position position="165"/>
    </location>
</feature>
<dbReference type="CDD" id="cd00555">
    <property type="entry name" value="Maf"/>
    <property type="match status" value="1"/>
</dbReference>
<dbReference type="EMBL" id="VDUY01000001">
    <property type="protein sequence ID" value="TXL68561.1"/>
    <property type="molecule type" value="Genomic_DNA"/>
</dbReference>
<dbReference type="InterPro" id="IPR003697">
    <property type="entry name" value="Maf-like"/>
</dbReference>
<sequence>MPSDFIYLASTSPRRQELLAQIGVRFELLLPDPDEDAEALEAFRPGESPTRYVERVTLAKAAAARQRQARRALPPAPILAADTTVAIGGRILAKPADDADACRMLTELAGRTHRVLTAVAVVRGPRIEHRINVSRVSFARMSAAEIARYVASGEPRGKAGGYAIQGMVARFVRRIEGSHSGIMGLPLYETAQLLRDDGSPPPATR</sequence>
<comment type="similarity">
    <text evidence="4">Belongs to the Maf family. YhdE subfamily.</text>
</comment>
<feature type="site" description="Important for substrate specificity" evidence="4">
    <location>
        <position position="14"/>
    </location>
</feature>
<comment type="catalytic activity">
    <reaction evidence="4">
        <text>UTP + H2O = UMP + diphosphate + H(+)</text>
        <dbReference type="Rhea" id="RHEA:29395"/>
        <dbReference type="ChEBI" id="CHEBI:15377"/>
        <dbReference type="ChEBI" id="CHEBI:15378"/>
        <dbReference type="ChEBI" id="CHEBI:33019"/>
        <dbReference type="ChEBI" id="CHEBI:46398"/>
        <dbReference type="ChEBI" id="CHEBI:57865"/>
        <dbReference type="EC" id="3.6.1.9"/>
    </reaction>
</comment>
<dbReference type="GO" id="GO:0036221">
    <property type="term" value="F:UTP diphosphatase activity"/>
    <property type="evidence" value="ECO:0007669"/>
    <property type="project" value="RHEA"/>
</dbReference>
<evidence type="ECO:0000256" key="1">
    <source>
        <dbReference type="ARBA" id="ARBA00001968"/>
    </source>
</evidence>
<comment type="catalytic activity">
    <reaction evidence="4">
        <text>dTTP + H2O = dTMP + diphosphate + H(+)</text>
        <dbReference type="Rhea" id="RHEA:28534"/>
        <dbReference type="ChEBI" id="CHEBI:15377"/>
        <dbReference type="ChEBI" id="CHEBI:15378"/>
        <dbReference type="ChEBI" id="CHEBI:33019"/>
        <dbReference type="ChEBI" id="CHEBI:37568"/>
        <dbReference type="ChEBI" id="CHEBI:63528"/>
        <dbReference type="EC" id="3.6.1.9"/>
    </reaction>
</comment>
<dbReference type="PIRSF" id="PIRSF006305">
    <property type="entry name" value="Maf"/>
    <property type="match status" value="1"/>
</dbReference>
<evidence type="ECO:0000256" key="3">
    <source>
        <dbReference type="ARBA" id="ARBA00023080"/>
    </source>
</evidence>
<comment type="function">
    <text evidence="4">Nucleoside triphosphate pyrophosphatase that hydrolyzes dTTP and UTP. May have a dual role in cell division arrest and in preventing the incorporation of modified nucleotides into cellular nucleic acids.</text>
</comment>
<dbReference type="Gene3D" id="3.90.950.10">
    <property type="match status" value="1"/>
</dbReference>
<comment type="caution">
    <text evidence="4">Lacks conserved residue(s) required for the propagation of feature annotation.</text>
</comment>
<keyword evidence="4" id="KW-0963">Cytoplasm</keyword>
<dbReference type="PANTHER" id="PTHR43213">
    <property type="entry name" value="BIFUNCTIONAL DTTP/UTP PYROPHOSPHATASE/METHYLTRANSFERASE PROTEIN-RELATED"/>
    <property type="match status" value="1"/>
</dbReference>
<dbReference type="AlphaFoldDB" id="A0A5C8P4H2"/>
<organism evidence="5 6">
    <name type="scientific">Zeimonas arvi</name>
    <dbReference type="NCBI Taxonomy" id="2498847"/>
    <lineage>
        <taxon>Bacteria</taxon>
        <taxon>Pseudomonadati</taxon>
        <taxon>Pseudomonadota</taxon>
        <taxon>Betaproteobacteria</taxon>
        <taxon>Burkholderiales</taxon>
        <taxon>Burkholderiaceae</taxon>
        <taxon>Zeimonas</taxon>
    </lineage>
</organism>
<evidence type="ECO:0000256" key="2">
    <source>
        <dbReference type="ARBA" id="ARBA00022801"/>
    </source>
</evidence>
<evidence type="ECO:0000313" key="6">
    <source>
        <dbReference type="Proteomes" id="UP000321548"/>
    </source>
</evidence>
<dbReference type="OrthoDB" id="9807767at2"/>